<feature type="domain" description="Nitroreductase" evidence="3">
    <location>
        <begin position="7"/>
        <end position="178"/>
    </location>
</feature>
<dbReference type="RefSeq" id="WP_082200249.1">
    <property type="nucleotide sequence ID" value="NZ_CAUWMG010000011.1"/>
</dbReference>
<evidence type="ECO:0000256" key="1">
    <source>
        <dbReference type="ARBA" id="ARBA00007118"/>
    </source>
</evidence>
<dbReference type="AlphaFoldDB" id="A0AAX2UKS7"/>
<evidence type="ECO:0000256" key="2">
    <source>
        <dbReference type="ARBA" id="ARBA00023002"/>
    </source>
</evidence>
<evidence type="ECO:0000259" key="3">
    <source>
        <dbReference type="Pfam" id="PF00881"/>
    </source>
</evidence>
<reference evidence="5 7" key="2">
    <citation type="submission" date="2019-08" db="EMBL/GenBank/DDBJ databases">
        <title>Rapid identification of Enteric Bacteria from Whole Genome Sequences (WGS) using Average Nucleotide Identity (ANI).</title>
        <authorList>
            <person name="Lane C."/>
        </authorList>
    </citation>
    <scope>NUCLEOTIDE SEQUENCE [LARGE SCALE GENOMIC DNA]</scope>
    <source>
        <strain evidence="5 7">D4984</strain>
    </source>
</reference>
<dbReference type="PANTHER" id="PTHR43673">
    <property type="entry name" value="NAD(P)H NITROREDUCTASE YDGI-RELATED"/>
    <property type="match status" value="1"/>
</dbReference>
<dbReference type="Proteomes" id="UP000321317">
    <property type="component" value="Unassembled WGS sequence"/>
</dbReference>
<accession>A0AAX2UKS7</accession>
<dbReference type="GeneID" id="52037223"/>
<dbReference type="PANTHER" id="PTHR43673:SF10">
    <property type="entry name" value="NADH DEHYDROGENASE_NAD(P)H NITROREDUCTASE XCC3605-RELATED"/>
    <property type="match status" value="1"/>
</dbReference>
<comment type="caution">
    <text evidence="4">The sequence shown here is derived from an EMBL/GenBank/DDBJ whole genome shotgun (WGS) entry which is preliminary data.</text>
</comment>
<dbReference type="GO" id="GO:0016491">
    <property type="term" value="F:oxidoreductase activity"/>
    <property type="evidence" value="ECO:0007669"/>
    <property type="project" value="UniProtKB-KW"/>
</dbReference>
<keyword evidence="7" id="KW-1185">Reference proteome</keyword>
<dbReference type="Gene3D" id="3.40.109.10">
    <property type="entry name" value="NADH Oxidase"/>
    <property type="match status" value="1"/>
</dbReference>
<dbReference type="EMBL" id="VDBS01000036">
    <property type="protein sequence ID" value="TNB57587.1"/>
    <property type="molecule type" value="Genomic_DNA"/>
</dbReference>
<dbReference type="InterPro" id="IPR029479">
    <property type="entry name" value="Nitroreductase"/>
</dbReference>
<gene>
    <name evidence="4" type="ORF">FDW42_04835</name>
    <name evidence="5" type="ORF">FVD16_02485</name>
</gene>
<sequence>MSLEIFKTRYSCRNFKKEALKEEHLKEILEVARLSPSSLGLEPWKFLVVRDAKKKEELSFIANHQSHIKDAAAVIIILSRLDFAEYFEEKLRQRKMREEELQKRLSLYKPFLQNMDKKAKIAYAREQAYIALAGILYAANALNIATCTIGGFDAEKLNAYLKLDTNKELSTLMIALGYSDDKDLPSKSRFKFDEVVQFLD</sequence>
<dbReference type="Pfam" id="PF00881">
    <property type="entry name" value="Nitroreductase"/>
    <property type="match status" value="1"/>
</dbReference>
<reference evidence="4 6" key="1">
    <citation type="submission" date="2019-05" db="EMBL/GenBank/DDBJ databases">
        <title>Draft genomes of eight strains of Campylobacter helveticus isolated from cats and a dog in New Zealand.</title>
        <authorList>
            <person name="Bojanic K."/>
            <person name="Midwinter A.C."/>
            <person name="Biggs P.J."/>
            <person name="Acke E."/>
            <person name="Cornelius A.J."/>
            <person name="Marshall J.C."/>
        </authorList>
    </citation>
    <scope>NUCLEOTIDE SEQUENCE [LARGE SCALE GENOMIC DNA]</scope>
    <source>
        <strain evidence="4 6">ACP123b</strain>
    </source>
</reference>
<dbReference type="KEGG" id="chv:CHELV3228_1318"/>
<evidence type="ECO:0000313" key="6">
    <source>
        <dbReference type="Proteomes" id="UP000306813"/>
    </source>
</evidence>
<protein>
    <submittedName>
        <fullName evidence="4">NAD(P)H-dependent oxidoreductase</fullName>
    </submittedName>
</protein>
<name>A0AAX2UKS7_9BACT</name>
<proteinExistence type="inferred from homology"/>
<keyword evidence="2" id="KW-0560">Oxidoreductase</keyword>
<evidence type="ECO:0000313" key="4">
    <source>
        <dbReference type="EMBL" id="TNB57587.1"/>
    </source>
</evidence>
<dbReference type="Proteomes" id="UP000306813">
    <property type="component" value="Unassembled WGS sequence"/>
</dbReference>
<dbReference type="SUPFAM" id="SSF55469">
    <property type="entry name" value="FMN-dependent nitroreductase-like"/>
    <property type="match status" value="1"/>
</dbReference>
<dbReference type="InterPro" id="IPR000415">
    <property type="entry name" value="Nitroreductase-like"/>
</dbReference>
<dbReference type="EMBL" id="VRMA01000026">
    <property type="protein sequence ID" value="TXK58702.1"/>
    <property type="molecule type" value="Genomic_DNA"/>
</dbReference>
<comment type="similarity">
    <text evidence="1">Belongs to the nitroreductase family.</text>
</comment>
<organism evidence="4 6">
    <name type="scientific">Campylobacter helveticus</name>
    <dbReference type="NCBI Taxonomy" id="28898"/>
    <lineage>
        <taxon>Bacteria</taxon>
        <taxon>Pseudomonadati</taxon>
        <taxon>Campylobacterota</taxon>
        <taxon>Epsilonproteobacteria</taxon>
        <taxon>Campylobacterales</taxon>
        <taxon>Campylobacteraceae</taxon>
        <taxon>Campylobacter</taxon>
    </lineage>
</organism>
<evidence type="ECO:0000313" key="7">
    <source>
        <dbReference type="Proteomes" id="UP000321317"/>
    </source>
</evidence>
<evidence type="ECO:0000313" key="5">
    <source>
        <dbReference type="EMBL" id="TXK58702.1"/>
    </source>
</evidence>